<dbReference type="RefSeq" id="WP_103907316.1">
    <property type="nucleotide sequence ID" value="NZ_CP049246.1"/>
</dbReference>
<dbReference type="AlphaFoldDB" id="A0A1H6BQ15"/>
<keyword evidence="2" id="KW-1185">Reference proteome</keyword>
<organism evidence="1 2">
    <name type="scientific">Sphingobacterium lactis</name>
    <dbReference type="NCBI Taxonomy" id="797291"/>
    <lineage>
        <taxon>Bacteria</taxon>
        <taxon>Pseudomonadati</taxon>
        <taxon>Bacteroidota</taxon>
        <taxon>Sphingobacteriia</taxon>
        <taxon>Sphingobacteriales</taxon>
        <taxon>Sphingobacteriaceae</taxon>
        <taxon>Sphingobacterium</taxon>
    </lineage>
</organism>
<dbReference type="EMBL" id="FNUT01000011">
    <property type="protein sequence ID" value="SEG62507.1"/>
    <property type="molecule type" value="Genomic_DNA"/>
</dbReference>
<sequence length="142" mass="16298">MITALLIPQQRKIVISYPNFTKIKPVEITVRSSAEAHTIIRIRTIKFITNEIRNFISMRCYAYTAGNRFTAERQKALCKLRHIIDTYSESRLEILASQLANARVSFAELMPIKPSPAKTHFDNHIVPILSFCTAIHENNLKN</sequence>
<dbReference type="Proteomes" id="UP000236731">
    <property type="component" value="Unassembled WGS sequence"/>
</dbReference>
<dbReference type="OrthoDB" id="9925516at2"/>
<accession>A0A1H6BQ15</accession>
<reference evidence="2" key="1">
    <citation type="submission" date="2016-10" db="EMBL/GenBank/DDBJ databases">
        <authorList>
            <person name="Varghese N."/>
            <person name="Submissions S."/>
        </authorList>
    </citation>
    <scope>NUCLEOTIDE SEQUENCE [LARGE SCALE GENOMIC DNA]</scope>
    <source>
        <strain evidence="2">DSM 22361</strain>
    </source>
</reference>
<gene>
    <name evidence="1" type="ORF">SAMN05421877_11137</name>
</gene>
<proteinExistence type="predicted"/>
<evidence type="ECO:0000313" key="2">
    <source>
        <dbReference type="Proteomes" id="UP000236731"/>
    </source>
</evidence>
<evidence type="ECO:0000313" key="1">
    <source>
        <dbReference type="EMBL" id="SEG62507.1"/>
    </source>
</evidence>
<name>A0A1H6BQ15_9SPHI</name>
<protein>
    <submittedName>
        <fullName evidence="1">Uncharacterized protein</fullName>
    </submittedName>
</protein>